<feature type="transmembrane region" description="Helical" evidence="7">
    <location>
        <begin position="155"/>
        <end position="174"/>
    </location>
</feature>
<dbReference type="GO" id="GO:0005262">
    <property type="term" value="F:calcium channel activity"/>
    <property type="evidence" value="ECO:0007669"/>
    <property type="project" value="TreeGrafter"/>
</dbReference>
<gene>
    <name evidence="9" type="ORF">THAOC_27987</name>
</gene>
<sequence length="676" mass="75474">MDGDPSEGAPIWVWIGLTAIACASFWCQATVTEERLVPALNVIAEYYKIPNDIAGEHHSFSTKIHHECRMNLLTHCFLPCRAEHISISSANQGATLMAAGASSPELFSSFVALFITHSSLGLGTIVGSEIFNQLIICAGAVYASKTGTLKLDKVIVTREVGFYALGIILLYVALRDVRMDPDDPDGPEHIYVSFFDASLLFGGYLLYVACCANMESITEWIGAKKPSAGQDDVTDESTPLRRLRRSSSITHLNMQDCEDMPFMEDLANEPSETSTAVDPSKKPKEADGIIHQSFLSDTIRRKAGQKYGALDRPGLLHGKDEIEYNEETDTLEVFMFQKSVFYTMSYFVMNGWHLRWFSISPQEMSSIPDRLEAEHGRMTYPHFSEIFVDQKRMLIKIPNPVEEKRDFMLMAPTKEIFQKVLVSLGKYMNAQSGVEEPIEDEPEGFEDADVRVPFLAFFEWNEADLCLQAHEELIDFPADGTNTAIIFWLLLYPLRFLMHYTLPDVRHLDSHGEMKDGVGRAYMATFMCLVWLVIGSYAMVASLEALAELMDIPDAVIGFTVSAAGTSLPNYVASKVAAEKGFGNQAVSNAFGSNTFNIMIGLGLPWFLYIAVNGFEPYHGLRNDNIIESIVILAVVLAIFVVMMLMSDFVLYKWQGISFVVLYVAYIVYAIAEVYA</sequence>
<dbReference type="FunFam" id="1.20.1420.30:FF:000047">
    <property type="entry name" value="Probable sodium/calcium exchanger antiporter"/>
    <property type="match status" value="1"/>
</dbReference>
<reference evidence="9 10" key="1">
    <citation type="journal article" date="2012" name="Genome Biol.">
        <title>Genome and low-iron response of an oceanic diatom adapted to chronic iron limitation.</title>
        <authorList>
            <person name="Lommer M."/>
            <person name="Specht M."/>
            <person name="Roy A.S."/>
            <person name="Kraemer L."/>
            <person name="Andreson R."/>
            <person name="Gutowska M.A."/>
            <person name="Wolf J."/>
            <person name="Bergner S.V."/>
            <person name="Schilhabel M.B."/>
            <person name="Klostermeier U.C."/>
            <person name="Beiko R.G."/>
            <person name="Rosenstiel P."/>
            <person name="Hippler M."/>
            <person name="Laroche J."/>
        </authorList>
    </citation>
    <scope>NUCLEOTIDE SEQUENCE [LARGE SCALE GENOMIC DNA]</scope>
    <source>
        <strain evidence="9 10">CCMP1005</strain>
    </source>
</reference>
<feature type="transmembrane region" description="Helical" evidence="7">
    <location>
        <begin position="12"/>
        <end position="31"/>
    </location>
</feature>
<dbReference type="InterPro" id="IPR044880">
    <property type="entry name" value="NCX_ion-bd_dom_sf"/>
</dbReference>
<dbReference type="InterPro" id="IPR004837">
    <property type="entry name" value="NaCa_Exmemb"/>
</dbReference>
<protein>
    <recommendedName>
        <fullName evidence="8">Sodium/calcium exchanger membrane region domain-containing protein</fullName>
    </recommendedName>
</protein>
<evidence type="ECO:0000256" key="1">
    <source>
        <dbReference type="ARBA" id="ARBA00004141"/>
    </source>
</evidence>
<evidence type="ECO:0000256" key="4">
    <source>
        <dbReference type="ARBA" id="ARBA00022692"/>
    </source>
</evidence>
<evidence type="ECO:0000256" key="7">
    <source>
        <dbReference type="SAM" id="Phobius"/>
    </source>
</evidence>
<evidence type="ECO:0000256" key="2">
    <source>
        <dbReference type="ARBA" id="ARBA00005364"/>
    </source>
</evidence>
<evidence type="ECO:0000313" key="10">
    <source>
        <dbReference type="Proteomes" id="UP000266841"/>
    </source>
</evidence>
<dbReference type="OMA" id="XSSRKFF"/>
<evidence type="ECO:0000256" key="6">
    <source>
        <dbReference type="ARBA" id="ARBA00023136"/>
    </source>
</evidence>
<keyword evidence="10" id="KW-1185">Reference proteome</keyword>
<feature type="domain" description="Sodium/calcium exchanger membrane region" evidence="8">
    <location>
        <begin position="524"/>
        <end position="671"/>
    </location>
</feature>
<keyword evidence="6 7" id="KW-0472">Membrane</keyword>
<dbReference type="GO" id="GO:0005886">
    <property type="term" value="C:plasma membrane"/>
    <property type="evidence" value="ECO:0007669"/>
    <property type="project" value="TreeGrafter"/>
</dbReference>
<keyword evidence="3" id="KW-0813">Transport</keyword>
<dbReference type="PANTHER" id="PTHR10846:SF73">
    <property type="entry name" value="SODIUM_CALCIUM EXCHANGER MEMBRANE REGION DOMAIN-CONTAINING PROTEIN"/>
    <property type="match status" value="1"/>
</dbReference>
<dbReference type="eggNOG" id="KOG1307">
    <property type="taxonomic scope" value="Eukaryota"/>
</dbReference>
<organism evidence="9 10">
    <name type="scientific">Thalassiosira oceanica</name>
    <name type="common">Marine diatom</name>
    <dbReference type="NCBI Taxonomy" id="159749"/>
    <lineage>
        <taxon>Eukaryota</taxon>
        <taxon>Sar</taxon>
        <taxon>Stramenopiles</taxon>
        <taxon>Ochrophyta</taxon>
        <taxon>Bacillariophyta</taxon>
        <taxon>Coscinodiscophyceae</taxon>
        <taxon>Thalassiosirophycidae</taxon>
        <taxon>Thalassiosirales</taxon>
        <taxon>Thalassiosiraceae</taxon>
        <taxon>Thalassiosira</taxon>
    </lineage>
</organism>
<feature type="transmembrane region" description="Helical" evidence="7">
    <location>
        <begin position="596"/>
        <end position="615"/>
    </location>
</feature>
<feature type="domain" description="Sodium/calcium exchanger membrane region" evidence="8">
    <location>
        <begin position="82"/>
        <end position="209"/>
    </location>
</feature>
<evidence type="ECO:0000259" key="8">
    <source>
        <dbReference type="Pfam" id="PF01699"/>
    </source>
</evidence>
<keyword evidence="5 7" id="KW-1133">Transmembrane helix</keyword>
<dbReference type="OrthoDB" id="2127281at2759"/>
<evidence type="ECO:0000256" key="5">
    <source>
        <dbReference type="ARBA" id="ARBA00022989"/>
    </source>
</evidence>
<comment type="subcellular location">
    <subcellularLocation>
        <location evidence="1">Membrane</location>
        <topology evidence="1">Multi-pass membrane protein</topology>
    </subcellularLocation>
</comment>
<keyword evidence="3" id="KW-0050">Antiport</keyword>
<feature type="transmembrane region" description="Helical" evidence="7">
    <location>
        <begin position="627"/>
        <end position="646"/>
    </location>
</feature>
<name>K0S1J2_THAOC</name>
<feature type="transmembrane region" description="Helical" evidence="7">
    <location>
        <begin position="521"/>
        <end position="540"/>
    </location>
</feature>
<dbReference type="Gene3D" id="1.20.1420.30">
    <property type="entry name" value="NCX, central ion-binding region"/>
    <property type="match status" value="2"/>
</dbReference>
<accession>K0S1J2</accession>
<keyword evidence="4 7" id="KW-0812">Transmembrane</keyword>
<dbReference type="EMBL" id="AGNL01039358">
    <property type="protein sequence ID" value="EJK52707.1"/>
    <property type="molecule type" value="Genomic_DNA"/>
</dbReference>
<dbReference type="Pfam" id="PF01699">
    <property type="entry name" value="Na_Ca_ex"/>
    <property type="match status" value="2"/>
</dbReference>
<feature type="transmembrane region" description="Helical" evidence="7">
    <location>
        <begin position="194"/>
        <end position="214"/>
    </location>
</feature>
<dbReference type="Proteomes" id="UP000266841">
    <property type="component" value="Unassembled WGS sequence"/>
</dbReference>
<dbReference type="GO" id="GO:0006874">
    <property type="term" value="P:intracellular calcium ion homeostasis"/>
    <property type="evidence" value="ECO:0007669"/>
    <property type="project" value="TreeGrafter"/>
</dbReference>
<evidence type="ECO:0000256" key="3">
    <source>
        <dbReference type="ARBA" id="ARBA00022449"/>
    </source>
</evidence>
<evidence type="ECO:0000313" key="9">
    <source>
        <dbReference type="EMBL" id="EJK52707.1"/>
    </source>
</evidence>
<proteinExistence type="inferred from homology"/>
<comment type="similarity">
    <text evidence="2">Belongs to the Ca(2+):cation antiporter (CaCA) (TC 2.A.19) family. SLC24A subfamily.</text>
</comment>
<dbReference type="AlphaFoldDB" id="K0S1J2"/>
<feature type="transmembrane region" description="Helical" evidence="7">
    <location>
        <begin position="652"/>
        <end position="672"/>
    </location>
</feature>
<comment type="caution">
    <text evidence="9">The sequence shown here is derived from an EMBL/GenBank/DDBJ whole genome shotgun (WGS) entry which is preliminary data.</text>
</comment>
<dbReference type="InterPro" id="IPR004481">
    <property type="entry name" value="K/Na/Ca-exchanger"/>
</dbReference>
<dbReference type="PANTHER" id="PTHR10846">
    <property type="entry name" value="SODIUM/POTASSIUM/CALCIUM EXCHANGER"/>
    <property type="match status" value="1"/>
</dbReference>
<dbReference type="GO" id="GO:0008273">
    <property type="term" value="F:calcium, potassium:sodium antiporter activity"/>
    <property type="evidence" value="ECO:0007669"/>
    <property type="project" value="TreeGrafter"/>
</dbReference>